<proteinExistence type="predicted"/>
<keyword evidence="2" id="KW-1185">Reference proteome</keyword>
<dbReference type="GeneID" id="8862318"/>
<dbReference type="VEuPathDB" id="AmoebaDB:NAEGRDRAFT_63214"/>
<sequence length="247" mass="28472">MVKSDQPTAPTGTRCKTCVCGETGCEHIKQLRKMTGKGKPYIKSFNEKIQRLITLEMKDEFEKFLKGELTKINLDSLKPKTGKEYELGIKVEFYDVIEVKWKKTIQTCDNSNSSIGSSANPLRSPQTGNDILNFFEEANEDNMSDSSVNLDEMNESQTIHSQPKYKCMVDTPESLQMICLSDIELRSYSNLKTRLSEKFSCTVGSIYFKYQQDRKKCLLEDDRDLMDLFSRELIKSQKDWENFIISI</sequence>
<dbReference type="InParanoid" id="D2V336"/>
<accession>D2V336</accession>
<protein>
    <submittedName>
        <fullName evidence="1">Predicted protein</fullName>
    </submittedName>
</protein>
<dbReference type="EMBL" id="GG738850">
    <property type="protein sequence ID" value="EFC48563.1"/>
    <property type="molecule type" value="Genomic_DNA"/>
</dbReference>
<evidence type="ECO:0000313" key="2">
    <source>
        <dbReference type="Proteomes" id="UP000006671"/>
    </source>
</evidence>
<dbReference type="KEGG" id="ngr:NAEGRDRAFT_63214"/>
<gene>
    <name evidence="1" type="ORF">NAEGRDRAFT_63214</name>
</gene>
<dbReference type="AlphaFoldDB" id="D2V336"/>
<organism evidence="2">
    <name type="scientific">Naegleria gruberi</name>
    <name type="common">Amoeba</name>
    <dbReference type="NCBI Taxonomy" id="5762"/>
    <lineage>
        <taxon>Eukaryota</taxon>
        <taxon>Discoba</taxon>
        <taxon>Heterolobosea</taxon>
        <taxon>Tetramitia</taxon>
        <taxon>Eutetramitia</taxon>
        <taxon>Vahlkampfiidae</taxon>
        <taxon>Naegleria</taxon>
    </lineage>
</organism>
<reference evidence="1 2" key="1">
    <citation type="journal article" date="2010" name="Cell">
        <title>The genome of Naegleria gruberi illuminates early eukaryotic versatility.</title>
        <authorList>
            <person name="Fritz-Laylin L.K."/>
            <person name="Prochnik S.E."/>
            <person name="Ginger M.L."/>
            <person name="Dacks J.B."/>
            <person name="Carpenter M.L."/>
            <person name="Field M.C."/>
            <person name="Kuo A."/>
            <person name="Paredez A."/>
            <person name="Chapman J."/>
            <person name="Pham J."/>
            <person name="Shu S."/>
            <person name="Neupane R."/>
            <person name="Cipriano M."/>
            <person name="Mancuso J."/>
            <person name="Tu H."/>
            <person name="Salamov A."/>
            <person name="Lindquist E."/>
            <person name="Shapiro H."/>
            <person name="Lucas S."/>
            <person name="Grigoriev I.V."/>
            <person name="Cande W.Z."/>
            <person name="Fulton C."/>
            <person name="Rokhsar D.S."/>
            <person name="Dawson S.C."/>
        </authorList>
    </citation>
    <scope>NUCLEOTIDE SEQUENCE [LARGE SCALE GENOMIC DNA]</scope>
    <source>
        <strain evidence="1 2">NEG-M</strain>
    </source>
</reference>
<name>D2V336_NAEGR</name>
<dbReference type="RefSeq" id="XP_002681307.1">
    <property type="nucleotide sequence ID" value="XM_002681261.1"/>
</dbReference>
<dbReference type="Proteomes" id="UP000006671">
    <property type="component" value="Unassembled WGS sequence"/>
</dbReference>
<evidence type="ECO:0000313" key="1">
    <source>
        <dbReference type="EMBL" id="EFC48563.1"/>
    </source>
</evidence>